<proteinExistence type="predicted"/>
<feature type="domain" description="DUF3592" evidence="2">
    <location>
        <begin position="41"/>
        <end position="134"/>
    </location>
</feature>
<protein>
    <recommendedName>
        <fullName evidence="2">DUF3592 domain-containing protein</fullName>
    </recommendedName>
</protein>
<organism evidence="3 4">
    <name type="scientific">Solemya velesiana gill symbiont</name>
    <dbReference type="NCBI Taxonomy" id="1918948"/>
    <lineage>
        <taxon>Bacteria</taxon>
        <taxon>Pseudomonadati</taxon>
        <taxon>Pseudomonadota</taxon>
        <taxon>Gammaproteobacteria</taxon>
        <taxon>sulfur-oxidizing symbionts</taxon>
    </lineage>
</organism>
<sequence length="167" mass="18497">MTFLRLLPFVFILTFIAGIILAISGWDDVEEAQASESWTTTEGRVTYSQLDAKTLTRRIGSGTVHTNLLFRADIRYEYSVAGTSYSGTDVTIERIWTQDKAVAKSTLQRYPIGARVTVYYDPSTPRRSVLEPGMKGGWPAQIELGVIFCVVSLIGFAIASYLKRSGS</sequence>
<evidence type="ECO:0000256" key="1">
    <source>
        <dbReference type="SAM" id="Phobius"/>
    </source>
</evidence>
<evidence type="ECO:0000313" key="4">
    <source>
        <dbReference type="Proteomes" id="UP000190896"/>
    </source>
</evidence>
<dbReference type="OrthoDB" id="13503at2"/>
<dbReference type="Pfam" id="PF12158">
    <property type="entry name" value="DUF3592"/>
    <property type="match status" value="1"/>
</dbReference>
<reference evidence="3 4" key="1">
    <citation type="submission" date="2016-11" db="EMBL/GenBank/DDBJ databases">
        <title>Mixed transmission modes and dynamic genome evolution in an obligate animal-bacterial symbiosis.</title>
        <authorList>
            <person name="Russell S.L."/>
            <person name="Corbett-Detig R.B."/>
            <person name="Cavanaugh C.M."/>
        </authorList>
    </citation>
    <scope>NUCLEOTIDE SEQUENCE [LARGE SCALE GENOMIC DNA]</scope>
    <source>
        <strain evidence="3">Se-Cadez</strain>
    </source>
</reference>
<gene>
    <name evidence="3" type="ORF">BOW51_08390</name>
</gene>
<accession>A0A1T2KTZ2</accession>
<dbReference type="EMBL" id="MPRJ01000050">
    <property type="protein sequence ID" value="OOZ36210.1"/>
    <property type="molecule type" value="Genomic_DNA"/>
</dbReference>
<keyword evidence="1" id="KW-0812">Transmembrane</keyword>
<comment type="caution">
    <text evidence="3">The sequence shown here is derived from an EMBL/GenBank/DDBJ whole genome shotgun (WGS) entry which is preliminary data.</text>
</comment>
<evidence type="ECO:0000313" key="3">
    <source>
        <dbReference type="EMBL" id="OOZ36210.1"/>
    </source>
</evidence>
<feature type="transmembrane region" description="Helical" evidence="1">
    <location>
        <begin position="144"/>
        <end position="162"/>
    </location>
</feature>
<keyword evidence="1" id="KW-0472">Membrane</keyword>
<dbReference type="Proteomes" id="UP000190896">
    <property type="component" value="Unassembled WGS sequence"/>
</dbReference>
<dbReference type="AlphaFoldDB" id="A0A1T2KTZ2"/>
<dbReference type="InterPro" id="IPR021994">
    <property type="entry name" value="DUF3592"/>
</dbReference>
<evidence type="ECO:0000259" key="2">
    <source>
        <dbReference type="Pfam" id="PF12158"/>
    </source>
</evidence>
<name>A0A1T2KTZ2_9GAMM</name>
<keyword evidence="4" id="KW-1185">Reference proteome</keyword>
<keyword evidence="1" id="KW-1133">Transmembrane helix</keyword>
<feature type="transmembrane region" description="Helical" evidence="1">
    <location>
        <begin position="6"/>
        <end position="26"/>
    </location>
</feature>